<protein>
    <recommendedName>
        <fullName evidence="3">Transcriptional regulator</fullName>
    </recommendedName>
</protein>
<dbReference type="RefSeq" id="WP_341744678.1">
    <property type="nucleotide sequence ID" value="NZ_CP151407.1"/>
</dbReference>
<dbReference type="Proteomes" id="UP001479520">
    <property type="component" value="Plasmid unnamed1"/>
</dbReference>
<keyword evidence="1" id="KW-0614">Plasmid</keyword>
<name>A0ABZ2XPI2_9RHOO</name>
<evidence type="ECO:0000313" key="2">
    <source>
        <dbReference type="Proteomes" id="UP001479520"/>
    </source>
</evidence>
<proteinExistence type="predicted"/>
<organism evidence="1 2">
    <name type="scientific">Azonexus hydrophilus</name>
    <dbReference type="NCBI Taxonomy" id="418702"/>
    <lineage>
        <taxon>Bacteria</taxon>
        <taxon>Pseudomonadati</taxon>
        <taxon>Pseudomonadota</taxon>
        <taxon>Betaproteobacteria</taxon>
        <taxon>Rhodocyclales</taxon>
        <taxon>Azonexaceae</taxon>
        <taxon>Azonexus</taxon>
    </lineage>
</organism>
<sequence>MNNRDKLAALLKRANITRAEAAQYIAEETKRPCSWRAVQSWLADSALPSARECPDWAVTNLTAKLKRLKLIA</sequence>
<evidence type="ECO:0008006" key="3">
    <source>
        <dbReference type="Google" id="ProtNLM"/>
    </source>
</evidence>
<accession>A0ABZ2XPI2</accession>
<keyword evidence="2" id="KW-1185">Reference proteome</keyword>
<reference evidence="1 2" key="1">
    <citation type="submission" date="2024-04" db="EMBL/GenBank/DDBJ databases">
        <title>Dissimilatory iodate-reducing microorganisms contribute to the enrichment of iodine in groundwater.</title>
        <authorList>
            <person name="Jiang Z."/>
        </authorList>
    </citation>
    <scope>NUCLEOTIDE SEQUENCE [LARGE SCALE GENOMIC DNA]</scope>
    <source>
        <strain evidence="1 2">NCP973</strain>
        <plasmid evidence="1 2">unnamed1</plasmid>
    </source>
</reference>
<gene>
    <name evidence="1" type="ORF">AADV58_18185</name>
</gene>
<evidence type="ECO:0000313" key="1">
    <source>
        <dbReference type="EMBL" id="WZJ23339.1"/>
    </source>
</evidence>
<geneLocation type="plasmid" evidence="1 2">
    <name>unnamed1</name>
</geneLocation>
<dbReference type="EMBL" id="CP151407">
    <property type="protein sequence ID" value="WZJ23339.1"/>
    <property type="molecule type" value="Genomic_DNA"/>
</dbReference>